<evidence type="ECO:0000313" key="4">
    <source>
        <dbReference type="EMBL" id="RUO34074.1"/>
    </source>
</evidence>
<dbReference type="Gene3D" id="3.30.700.10">
    <property type="entry name" value="Glycoprotein, Type 4 Pilin"/>
    <property type="match status" value="1"/>
</dbReference>
<keyword evidence="2" id="KW-0488">Methylation</keyword>
<sequence length="153" mass="16583">MNFITFRRQRGFNLIELMIVVAIIGILSSVAIPAYTDYTQRARVSSALAGVAPWLTSVALCWQMESQLSSCHYGGSHVAMPGDLPRGITNATTTGSTLTVTLDANDRSSQPILVRYTPDTSSAGYLNWTIGCSDYDDTARPVSRVTECTEAIL</sequence>
<protein>
    <recommendedName>
        <fullName evidence="6">Pilus assembly protein PilA</fullName>
    </recommendedName>
</protein>
<keyword evidence="5" id="KW-1185">Reference proteome</keyword>
<dbReference type="InterPro" id="IPR045584">
    <property type="entry name" value="Pilin-like"/>
</dbReference>
<proteinExistence type="inferred from homology"/>
<reference evidence="4 5" key="1">
    <citation type="journal article" date="2011" name="Front. Microbiol.">
        <title>Genomic signatures of strain selection and enhancement in Bacillus atrophaeus var. globigii, a historical biowarfare simulant.</title>
        <authorList>
            <person name="Gibbons H.S."/>
            <person name="Broomall S.M."/>
            <person name="McNew L.A."/>
            <person name="Daligault H."/>
            <person name="Chapman C."/>
            <person name="Bruce D."/>
            <person name="Karavis M."/>
            <person name="Krepps M."/>
            <person name="McGregor P.A."/>
            <person name="Hong C."/>
            <person name="Park K.H."/>
            <person name="Akmal A."/>
            <person name="Feldman A."/>
            <person name="Lin J.S."/>
            <person name="Chang W.E."/>
            <person name="Higgs B.W."/>
            <person name="Demirev P."/>
            <person name="Lindquist J."/>
            <person name="Liem A."/>
            <person name="Fochler E."/>
            <person name="Read T.D."/>
            <person name="Tapia R."/>
            <person name="Johnson S."/>
            <person name="Bishop-Lilly K.A."/>
            <person name="Detter C."/>
            <person name="Han C."/>
            <person name="Sozhamannan S."/>
            <person name="Rosenzweig C.N."/>
            <person name="Skowronski E.W."/>
        </authorList>
    </citation>
    <scope>NUCLEOTIDE SEQUENCE [LARGE SCALE GENOMIC DNA]</scope>
    <source>
        <strain evidence="4 5">Y4G10-17</strain>
    </source>
</reference>
<comment type="caution">
    <text evidence="4">The sequence shown here is derived from an EMBL/GenBank/DDBJ whole genome shotgun (WGS) entry which is preliminary data.</text>
</comment>
<organism evidence="4 5">
    <name type="scientific">Aliidiomarina soli</name>
    <dbReference type="NCBI Taxonomy" id="1928574"/>
    <lineage>
        <taxon>Bacteria</taxon>
        <taxon>Pseudomonadati</taxon>
        <taxon>Pseudomonadota</taxon>
        <taxon>Gammaproteobacteria</taxon>
        <taxon>Alteromonadales</taxon>
        <taxon>Idiomarinaceae</taxon>
        <taxon>Aliidiomarina</taxon>
    </lineage>
</organism>
<accession>A0A432WJX8</accession>
<dbReference type="SUPFAM" id="SSF54523">
    <property type="entry name" value="Pili subunits"/>
    <property type="match status" value="1"/>
</dbReference>
<gene>
    <name evidence="4" type="ORF">CWE14_06440</name>
</gene>
<dbReference type="EMBL" id="PIPO01000002">
    <property type="protein sequence ID" value="RUO34074.1"/>
    <property type="molecule type" value="Genomic_DNA"/>
</dbReference>
<keyword evidence="3" id="KW-0472">Membrane</keyword>
<keyword evidence="3" id="KW-0812">Transmembrane</keyword>
<evidence type="ECO:0000256" key="2">
    <source>
        <dbReference type="ARBA" id="ARBA00022481"/>
    </source>
</evidence>
<keyword evidence="3" id="KW-1133">Transmembrane helix</keyword>
<feature type="transmembrane region" description="Helical" evidence="3">
    <location>
        <begin position="12"/>
        <end position="32"/>
    </location>
</feature>
<name>A0A432WJX8_9GAMM</name>
<dbReference type="PANTHER" id="PTHR30093">
    <property type="entry name" value="GENERAL SECRETION PATHWAY PROTEIN G"/>
    <property type="match status" value="1"/>
</dbReference>
<evidence type="ECO:0000313" key="5">
    <source>
        <dbReference type="Proteomes" id="UP000287823"/>
    </source>
</evidence>
<dbReference type="InterPro" id="IPR012902">
    <property type="entry name" value="N_methyl_site"/>
</dbReference>
<dbReference type="NCBIfam" id="TIGR02532">
    <property type="entry name" value="IV_pilin_GFxxxE"/>
    <property type="match status" value="1"/>
</dbReference>
<evidence type="ECO:0008006" key="6">
    <source>
        <dbReference type="Google" id="ProtNLM"/>
    </source>
</evidence>
<evidence type="ECO:0000256" key="3">
    <source>
        <dbReference type="SAM" id="Phobius"/>
    </source>
</evidence>
<dbReference type="RefSeq" id="WP_126798608.1">
    <property type="nucleotide sequence ID" value="NZ_PIPO01000002.1"/>
</dbReference>
<dbReference type="AlphaFoldDB" id="A0A432WJX8"/>
<evidence type="ECO:0000256" key="1">
    <source>
        <dbReference type="ARBA" id="ARBA00005233"/>
    </source>
</evidence>
<dbReference type="PANTHER" id="PTHR30093:SF34">
    <property type="entry name" value="PREPILIN PEPTIDASE-DEPENDENT PROTEIN D"/>
    <property type="match status" value="1"/>
</dbReference>
<dbReference type="Pfam" id="PF07963">
    <property type="entry name" value="N_methyl"/>
    <property type="match status" value="1"/>
</dbReference>
<dbReference type="Proteomes" id="UP000287823">
    <property type="component" value="Unassembled WGS sequence"/>
</dbReference>
<comment type="similarity">
    <text evidence="1">Belongs to the N-Me-Phe pilin family.</text>
</comment>